<protein>
    <recommendedName>
        <fullName evidence="3">Lipoprotein</fullName>
    </recommendedName>
</protein>
<comment type="caution">
    <text evidence="1">The sequence shown here is derived from an EMBL/GenBank/DDBJ whole genome shotgun (WGS) entry which is preliminary data.</text>
</comment>
<evidence type="ECO:0000313" key="1">
    <source>
        <dbReference type="EMBL" id="RCL37994.1"/>
    </source>
</evidence>
<evidence type="ECO:0008006" key="3">
    <source>
        <dbReference type="Google" id="ProtNLM"/>
    </source>
</evidence>
<dbReference type="PROSITE" id="PS51257">
    <property type="entry name" value="PROKAR_LIPOPROTEIN"/>
    <property type="match status" value="1"/>
</dbReference>
<dbReference type="Proteomes" id="UP000253032">
    <property type="component" value="Unassembled WGS sequence"/>
</dbReference>
<sequence length="271" mass="30160">MKDNFKLLMIAGTFLLIISCTVSEDVKESSVAWDATNYTMFNEFMECSPGDDFTEELMMQMIADWRDFGLSDSLLGSWGYAPASENNTVTNGQWELSWTSKEDADKAWGEWMASEDAKAWGDKYASVLQCDSENRNGYEFVFPYNPYNFGPTSEDGSFAANFMPCTLNDGMDQTSLSNGLIAYNNWLDGLDSGAVGGFYAYGLYVPEDSEAEVDYWFGNFHIDMDGMDAGMALWDETGGTAKEALENTGTCANPEIFRGQVFYDPANPDFS</sequence>
<dbReference type="EMBL" id="QOPC01000015">
    <property type="protein sequence ID" value="RCL37994.1"/>
    <property type="molecule type" value="Genomic_DNA"/>
</dbReference>
<proteinExistence type="predicted"/>
<name>A0A368BM79_9GAMM</name>
<reference evidence="1 2" key="1">
    <citation type="journal article" date="2018" name="Microbiome">
        <title>Fine metagenomic profile of the Mediterranean stratified and mixed water columns revealed by assembly and recruitment.</title>
        <authorList>
            <person name="Haro-Moreno J.M."/>
            <person name="Lopez-Perez M."/>
            <person name="De La Torre J.R."/>
            <person name="Picazo A."/>
            <person name="Camacho A."/>
            <person name="Rodriguez-Valera F."/>
        </authorList>
    </citation>
    <scope>NUCLEOTIDE SEQUENCE [LARGE SCALE GENOMIC DNA]</scope>
    <source>
        <strain evidence="1">MED-G84</strain>
    </source>
</reference>
<dbReference type="AlphaFoldDB" id="A0A368BM79"/>
<evidence type="ECO:0000313" key="2">
    <source>
        <dbReference type="Proteomes" id="UP000253032"/>
    </source>
</evidence>
<organism evidence="1 2">
    <name type="scientific">SAR86 cluster bacterium</name>
    <dbReference type="NCBI Taxonomy" id="2030880"/>
    <lineage>
        <taxon>Bacteria</taxon>
        <taxon>Pseudomonadati</taxon>
        <taxon>Pseudomonadota</taxon>
        <taxon>Gammaproteobacteria</taxon>
        <taxon>SAR86 cluster</taxon>
    </lineage>
</organism>
<accession>A0A368BM79</accession>
<gene>
    <name evidence="1" type="ORF">DBW98_03155</name>
</gene>